<keyword evidence="2" id="KW-0496">Mitochondrion</keyword>
<geneLocation type="mitochondrion" evidence="2"/>
<evidence type="ECO:0000313" key="2">
    <source>
        <dbReference type="EMBL" id="KUM49929.1"/>
    </source>
</evidence>
<comment type="caution">
    <text evidence="2">The sequence shown here is derived from an EMBL/GenBank/DDBJ whole genome shotgun (WGS) entry which is preliminary data.</text>
</comment>
<evidence type="ECO:0000256" key="1">
    <source>
        <dbReference type="SAM" id="Phobius"/>
    </source>
</evidence>
<organism evidence="2">
    <name type="scientific">Picea glauca</name>
    <name type="common">White spruce</name>
    <name type="synonym">Pinus glauca</name>
    <dbReference type="NCBI Taxonomy" id="3330"/>
    <lineage>
        <taxon>Eukaryota</taxon>
        <taxon>Viridiplantae</taxon>
        <taxon>Streptophyta</taxon>
        <taxon>Embryophyta</taxon>
        <taxon>Tracheophyta</taxon>
        <taxon>Spermatophyta</taxon>
        <taxon>Pinopsida</taxon>
        <taxon>Pinidae</taxon>
        <taxon>Conifers I</taxon>
        <taxon>Pinales</taxon>
        <taxon>Pinaceae</taxon>
        <taxon>Picea</taxon>
    </lineage>
</organism>
<gene>
    <name evidence="2" type="ORF">ABT39_MTgene3157</name>
</gene>
<keyword evidence="1" id="KW-0812">Transmembrane</keyword>
<proteinExistence type="predicted"/>
<accession>A0A101M2Y2</accession>
<keyword evidence="1" id="KW-0472">Membrane</keyword>
<dbReference type="AlphaFoldDB" id="A0A101M2Y2"/>
<keyword evidence="1" id="KW-1133">Transmembrane helix</keyword>
<protein>
    <submittedName>
        <fullName evidence="2">Uncharacterized protein</fullName>
    </submittedName>
</protein>
<name>A0A101M2Y2_PICGL</name>
<sequence length="55" mass="6497">MDQDRDSILLIFIGYLKLLYSCIFISFLCICVYLCFLGYFSTDPLVIVYHFMRGL</sequence>
<feature type="transmembrane region" description="Helical" evidence="1">
    <location>
        <begin position="7"/>
        <end position="40"/>
    </location>
</feature>
<reference evidence="2" key="1">
    <citation type="journal article" date="2015" name="Genome Biol. Evol.">
        <title>Organellar Genomes of White Spruce (Picea glauca): Assembly and Annotation.</title>
        <authorList>
            <person name="Jackman S.D."/>
            <person name="Warren R.L."/>
            <person name="Gibb E.A."/>
            <person name="Vandervalk B.P."/>
            <person name="Mohamadi H."/>
            <person name="Chu J."/>
            <person name="Raymond A."/>
            <person name="Pleasance S."/>
            <person name="Coope R."/>
            <person name="Wildung M.R."/>
            <person name="Ritland C.E."/>
            <person name="Bousquet J."/>
            <person name="Jones S.J."/>
            <person name="Bohlmann J."/>
            <person name="Birol I."/>
        </authorList>
    </citation>
    <scope>NUCLEOTIDE SEQUENCE [LARGE SCALE GENOMIC DNA]</scope>
    <source>
        <tissue evidence="2">Flushing bud</tissue>
    </source>
</reference>
<dbReference type="EMBL" id="LKAM01000002">
    <property type="protein sequence ID" value="KUM49929.1"/>
    <property type="molecule type" value="Genomic_DNA"/>
</dbReference>